<dbReference type="RefSeq" id="WP_091366642.1">
    <property type="nucleotide sequence ID" value="NZ_FMZF01000004.1"/>
</dbReference>
<comment type="catalytic activity">
    <reaction evidence="8">
        <text>shikimate + NADP(+) = 3-dehydroshikimate + NADPH + H(+)</text>
        <dbReference type="Rhea" id="RHEA:17737"/>
        <dbReference type="ChEBI" id="CHEBI:15378"/>
        <dbReference type="ChEBI" id="CHEBI:16630"/>
        <dbReference type="ChEBI" id="CHEBI:36208"/>
        <dbReference type="ChEBI" id="CHEBI:57783"/>
        <dbReference type="ChEBI" id="CHEBI:58349"/>
        <dbReference type="EC" id="1.1.1.25"/>
    </reaction>
</comment>
<feature type="domain" description="Shikimate dehydrogenase substrate binding N-terminal" evidence="10">
    <location>
        <begin position="12"/>
        <end position="99"/>
    </location>
</feature>
<feature type="binding site" evidence="8">
    <location>
        <position position="112"/>
    </location>
    <ligand>
        <name>shikimate</name>
        <dbReference type="ChEBI" id="CHEBI:36208"/>
    </ligand>
</feature>
<dbReference type="STRING" id="1190417.SAMN05660690_2848"/>
<dbReference type="GO" id="GO:0005829">
    <property type="term" value="C:cytosol"/>
    <property type="evidence" value="ECO:0007669"/>
    <property type="project" value="TreeGrafter"/>
</dbReference>
<evidence type="ECO:0000256" key="6">
    <source>
        <dbReference type="ARBA" id="ARBA00052329"/>
    </source>
</evidence>
<keyword evidence="8" id="KW-0521">NADP</keyword>
<evidence type="ECO:0000256" key="4">
    <source>
        <dbReference type="ARBA" id="ARBA00023141"/>
    </source>
</evidence>
<feature type="binding site" evidence="8">
    <location>
        <position position="97"/>
    </location>
    <ligand>
        <name>shikimate</name>
        <dbReference type="ChEBI" id="CHEBI:36208"/>
    </ligand>
</feature>
<dbReference type="Pfam" id="PF03435">
    <property type="entry name" value="Sacchrp_dh_NADP"/>
    <property type="match status" value="1"/>
</dbReference>
<dbReference type="InterPro" id="IPR046346">
    <property type="entry name" value="Aminoacid_DH-like_N_sf"/>
</dbReference>
<dbReference type="GO" id="GO:0004764">
    <property type="term" value="F:shikimate 3-dehydrogenase (NADP+) activity"/>
    <property type="evidence" value="ECO:0007669"/>
    <property type="project" value="UniProtKB-UniRule"/>
</dbReference>
<accession>A0A1G6QD52</accession>
<dbReference type="PANTHER" id="PTHR21089">
    <property type="entry name" value="SHIKIMATE DEHYDROGENASE"/>
    <property type="match status" value="1"/>
</dbReference>
<dbReference type="SUPFAM" id="SSF51735">
    <property type="entry name" value="NAD(P)-binding Rossmann-fold domains"/>
    <property type="match status" value="1"/>
</dbReference>
<dbReference type="Pfam" id="PF08501">
    <property type="entry name" value="Shikimate_dh_N"/>
    <property type="match status" value="1"/>
</dbReference>
<keyword evidence="12" id="KW-1185">Reference proteome</keyword>
<dbReference type="SUPFAM" id="SSF53223">
    <property type="entry name" value="Aminoacid dehydrogenase-like, N-terminal domain"/>
    <property type="match status" value="1"/>
</dbReference>
<dbReference type="InterPro" id="IPR005097">
    <property type="entry name" value="Sacchrp_dh_NADP-bd"/>
</dbReference>
<dbReference type="UniPathway" id="UPA00053">
    <property type="reaction ID" value="UER00087"/>
</dbReference>
<comment type="caution">
    <text evidence="8">Lacks conserved residue(s) required for the propagation of feature annotation.</text>
</comment>
<comment type="catalytic activity">
    <reaction evidence="5">
        <text>L-quinate + NAD(+) = 3-dehydroquinate + NADH + H(+)</text>
        <dbReference type="Rhea" id="RHEA:22364"/>
        <dbReference type="ChEBI" id="CHEBI:15378"/>
        <dbReference type="ChEBI" id="CHEBI:29751"/>
        <dbReference type="ChEBI" id="CHEBI:32364"/>
        <dbReference type="ChEBI" id="CHEBI:57540"/>
        <dbReference type="ChEBI" id="CHEBI:57945"/>
        <dbReference type="EC" id="1.1.1.24"/>
    </reaction>
</comment>
<dbReference type="Gene3D" id="3.40.50.720">
    <property type="entry name" value="NAD(P)-binding Rossmann-like Domain"/>
    <property type="match status" value="1"/>
</dbReference>
<feature type="domain" description="Saccharopine dehydrogenase NADP binding" evidence="9">
    <location>
        <begin position="132"/>
        <end position="205"/>
    </location>
</feature>
<evidence type="ECO:0000313" key="12">
    <source>
        <dbReference type="Proteomes" id="UP000199416"/>
    </source>
</evidence>
<evidence type="ECO:0000256" key="2">
    <source>
        <dbReference type="ARBA" id="ARBA00022605"/>
    </source>
</evidence>
<evidence type="ECO:0000256" key="8">
    <source>
        <dbReference type="HAMAP-Rule" id="MF_00222"/>
    </source>
</evidence>
<evidence type="ECO:0000259" key="9">
    <source>
        <dbReference type="Pfam" id="PF03435"/>
    </source>
</evidence>
<feature type="binding site" evidence="8">
    <location>
        <begin position="136"/>
        <end position="140"/>
    </location>
    <ligand>
        <name>NADP(+)</name>
        <dbReference type="ChEBI" id="CHEBI:58349"/>
    </ligand>
</feature>
<comment type="subunit">
    <text evidence="8">Homodimer.</text>
</comment>
<feature type="active site" description="Proton acceptor" evidence="8">
    <location>
        <position position="76"/>
    </location>
</feature>
<organism evidence="11 12">
    <name type="scientific">Geodermatophilus telluris</name>
    <dbReference type="NCBI Taxonomy" id="1190417"/>
    <lineage>
        <taxon>Bacteria</taxon>
        <taxon>Bacillati</taxon>
        <taxon>Actinomycetota</taxon>
        <taxon>Actinomycetes</taxon>
        <taxon>Geodermatophilales</taxon>
        <taxon>Geodermatophilaceae</taxon>
        <taxon>Geodermatophilus</taxon>
    </lineage>
</organism>
<comment type="catalytic activity">
    <reaction evidence="6">
        <text>shikimate + NAD(+) = 3-dehydroshikimate + NADH + H(+)</text>
        <dbReference type="Rhea" id="RHEA:17741"/>
        <dbReference type="ChEBI" id="CHEBI:15378"/>
        <dbReference type="ChEBI" id="CHEBI:16630"/>
        <dbReference type="ChEBI" id="CHEBI:36208"/>
        <dbReference type="ChEBI" id="CHEBI:57540"/>
        <dbReference type="ChEBI" id="CHEBI:57945"/>
    </reaction>
</comment>
<dbReference type="Gene3D" id="3.40.50.10860">
    <property type="entry name" value="Leucine Dehydrogenase, chain A, domain 1"/>
    <property type="match status" value="1"/>
</dbReference>
<feature type="binding site" evidence="8">
    <location>
        <position position="253"/>
    </location>
    <ligand>
        <name>NADP(+)</name>
        <dbReference type="ChEBI" id="CHEBI:58349"/>
    </ligand>
</feature>
<keyword evidence="4 8" id="KW-0057">Aromatic amino acid biosynthesis</keyword>
<dbReference type="EMBL" id="FMZF01000004">
    <property type="protein sequence ID" value="SDC90309.1"/>
    <property type="molecule type" value="Genomic_DNA"/>
</dbReference>
<evidence type="ECO:0000256" key="7">
    <source>
        <dbReference type="ARBA" id="ARBA00060613"/>
    </source>
</evidence>
<dbReference type="InterPro" id="IPR013708">
    <property type="entry name" value="Shikimate_DH-bd_N"/>
</dbReference>
<dbReference type="AlphaFoldDB" id="A0A1G6QD52"/>
<reference evidence="12" key="1">
    <citation type="submission" date="2016-10" db="EMBL/GenBank/DDBJ databases">
        <authorList>
            <person name="Varghese N."/>
            <person name="Submissions S."/>
        </authorList>
    </citation>
    <scope>NUCLEOTIDE SEQUENCE [LARGE SCALE GENOMIC DNA]</scope>
    <source>
        <strain evidence="12">DSM 45421</strain>
    </source>
</reference>
<protein>
    <recommendedName>
        <fullName evidence="8">Shikimate dehydrogenase (NADP(+))</fullName>
        <shortName evidence="8">SDH</shortName>
        <ecNumber evidence="8">1.1.1.25</ecNumber>
    </recommendedName>
</protein>
<dbReference type="GO" id="GO:0009073">
    <property type="term" value="P:aromatic amino acid family biosynthetic process"/>
    <property type="evidence" value="ECO:0007669"/>
    <property type="project" value="UniProtKB-KW"/>
</dbReference>
<dbReference type="GO" id="GO:0052734">
    <property type="term" value="F:shikimate 3-dehydrogenase (NAD+) activity"/>
    <property type="evidence" value="ECO:0007669"/>
    <property type="project" value="RHEA"/>
</dbReference>
<dbReference type="GO" id="GO:0050661">
    <property type="term" value="F:NADP binding"/>
    <property type="evidence" value="ECO:0007669"/>
    <property type="project" value="TreeGrafter"/>
</dbReference>
<dbReference type="InterPro" id="IPR036291">
    <property type="entry name" value="NAD(P)-bd_dom_sf"/>
</dbReference>
<dbReference type="CDD" id="cd01065">
    <property type="entry name" value="NAD_bind_Shikimate_DH"/>
    <property type="match status" value="1"/>
</dbReference>
<name>A0A1G6QD52_9ACTN</name>
<feature type="binding site" evidence="8">
    <location>
        <position position="72"/>
    </location>
    <ligand>
        <name>shikimate</name>
        <dbReference type="ChEBI" id="CHEBI:36208"/>
    </ligand>
</feature>
<keyword evidence="2 8" id="KW-0028">Amino-acid biosynthesis</keyword>
<dbReference type="GO" id="GO:0009423">
    <property type="term" value="P:chorismate biosynthetic process"/>
    <property type="evidence" value="ECO:0007669"/>
    <property type="project" value="UniProtKB-UniRule"/>
</dbReference>
<comment type="similarity">
    <text evidence="8">Belongs to the shikimate dehydrogenase family.</text>
</comment>
<gene>
    <name evidence="8" type="primary">aroE</name>
    <name evidence="11" type="ORF">SAMN05660690_2848</name>
</gene>
<dbReference type="NCBIfam" id="NF001319">
    <property type="entry name" value="PRK00258.3-3"/>
    <property type="match status" value="1"/>
</dbReference>
<dbReference type="PANTHER" id="PTHR21089:SF1">
    <property type="entry name" value="BIFUNCTIONAL 3-DEHYDROQUINATE DEHYDRATASE_SHIKIMATE DEHYDROGENASE, CHLOROPLASTIC"/>
    <property type="match status" value="1"/>
</dbReference>
<dbReference type="GO" id="GO:0030266">
    <property type="term" value="F:quinate 3-dehydrogenase (NAD+) activity"/>
    <property type="evidence" value="ECO:0007669"/>
    <property type="project" value="UniProtKB-EC"/>
</dbReference>
<comment type="pathway">
    <text evidence="7">Aromatic compound metabolism; 3,4-dihydroxybenzoate biosynthesis; 3-dehydroquinate from D-quinate (NAD(+) route).</text>
</comment>
<feature type="binding site" evidence="8">
    <location>
        <position position="260"/>
    </location>
    <ligand>
        <name>shikimate</name>
        <dbReference type="ChEBI" id="CHEBI:36208"/>
    </ligand>
</feature>
<evidence type="ECO:0000256" key="5">
    <source>
        <dbReference type="ARBA" id="ARBA00051639"/>
    </source>
</evidence>
<dbReference type="NCBIfam" id="NF009201">
    <property type="entry name" value="PRK12549.1"/>
    <property type="match status" value="1"/>
</dbReference>
<feature type="binding site" evidence="8">
    <location>
        <position position="232"/>
    </location>
    <ligand>
        <name>shikimate</name>
        <dbReference type="ChEBI" id="CHEBI:36208"/>
    </ligand>
</feature>
<dbReference type="InterPro" id="IPR022893">
    <property type="entry name" value="Shikimate_DH_fam"/>
</dbReference>
<evidence type="ECO:0000259" key="10">
    <source>
        <dbReference type="Pfam" id="PF08501"/>
    </source>
</evidence>
<keyword evidence="3 8" id="KW-0560">Oxidoreductase</keyword>
<dbReference type="FunFam" id="3.40.50.720:FF:000086">
    <property type="entry name" value="Quinate/shikimate dehydrogenase"/>
    <property type="match status" value="1"/>
</dbReference>
<dbReference type="HAMAP" id="MF_00222">
    <property type="entry name" value="Shikimate_DH_AroE"/>
    <property type="match status" value="1"/>
</dbReference>
<comment type="pathway">
    <text evidence="1 8">Metabolic intermediate biosynthesis; chorismate biosynthesis; chorismate from D-erythrose 4-phosphate and phosphoenolpyruvate: step 4/7.</text>
</comment>
<dbReference type="EC" id="1.1.1.25" evidence="8"/>
<evidence type="ECO:0000256" key="3">
    <source>
        <dbReference type="ARBA" id="ARBA00023002"/>
    </source>
</evidence>
<feature type="binding site" evidence="8">
    <location>
        <begin position="20"/>
        <end position="22"/>
    </location>
    <ligand>
        <name>shikimate</name>
        <dbReference type="ChEBI" id="CHEBI:36208"/>
    </ligand>
</feature>
<evidence type="ECO:0000256" key="1">
    <source>
        <dbReference type="ARBA" id="ARBA00004871"/>
    </source>
</evidence>
<dbReference type="Proteomes" id="UP000199416">
    <property type="component" value="Unassembled WGS sequence"/>
</dbReference>
<proteinExistence type="inferred from homology"/>
<evidence type="ECO:0000313" key="11">
    <source>
        <dbReference type="EMBL" id="SDC90309.1"/>
    </source>
</evidence>
<dbReference type="GO" id="GO:0008652">
    <property type="term" value="P:amino acid biosynthetic process"/>
    <property type="evidence" value="ECO:0007669"/>
    <property type="project" value="UniProtKB-KW"/>
</dbReference>
<sequence>MTSGAQSFLVGLVGSGIGPSLTPPMHEREADELGLRYLYRRLDLDVLRRPATAVGEVLAAARLTGFDGLNVTHPCKQLVIPHLDELSPDAAALGAVNTVVLRAGRAVGHNTDWSGFARAFDRGLPEAGLDEVVLLGAGGAGAAVAHALLTLGTRRLTVLDVDAARADRLAGELGERFGAARATGRDAGSVAAALAGADGLVHATPTGMAAHPGLPLDADLLRPGLWVADIVYRPLETELVRTARARGCRVLDGGGMAVFQAVDAFRLFTGVEPDADRVVAHFAELVADPGPDVRVP</sequence>
<dbReference type="OrthoDB" id="9776868at2"/>
<feature type="binding site" evidence="8">
    <location>
        <position position="230"/>
    </location>
    <ligand>
        <name>NADP(+)</name>
        <dbReference type="ChEBI" id="CHEBI:58349"/>
    </ligand>
</feature>
<comment type="function">
    <text evidence="8">Involved in the biosynthesis of the chorismate, which leads to the biosynthesis of aromatic amino acids. Catalyzes the reversible NADPH linked reduction of 3-dehydroshikimate (DHSA) to yield shikimate (SA).</text>
</comment>
<dbReference type="GO" id="GO:0019632">
    <property type="term" value="P:shikimate metabolic process"/>
    <property type="evidence" value="ECO:0007669"/>
    <property type="project" value="TreeGrafter"/>
</dbReference>